<evidence type="ECO:0000313" key="1">
    <source>
        <dbReference type="EMBL" id="GLS27746.1"/>
    </source>
</evidence>
<comment type="caution">
    <text evidence="1">The sequence shown here is derived from an EMBL/GenBank/DDBJ whole genome shotgun (WGS) entry which is preliminary data.</text>
</comment>
<organism evidence="1 2">
    <name type="scientific">Marinibactrum halimedae</name>
    <dbReference type="NCBI Taxonomy" id="1444977"/>
    <lineage>
        <taxon>Bacteria</taxon>
        <taxon>Pseudomonadati</taxon>
        <taxon>Pseudomonadota</taxon>
        <taxon>Gammaproteobacteria</taxon>
        <taxon>Cellvibrionales</taxon>
        <taxon>Cellvibrionaceae</taxon>
        <taxon>Marinibactrum</taxon>
    </lineage>
</organism>
<proteinExistence type="predicted"/>
<accession>A0AA37TCC5</accession>
<keyword evidence="2" id="KW-1185">Reference proteome</keyword>
<dbReference type="EMBL" id="BSPD01000087">
    <property type="protein sequence ID" value="GLS27746.1"/>
    <property type="molecule type" value="Genomic_DNA"/>
</dbReference>
<dbReference type="AlphaFoldDB" id="A0AA37TCC5"/>
<evidence type="ECO:0000313" key="2">
    <source>
        <dbReference type="Proteomes" id="UP001156870"/>
    </source>
</evidence>
<name>A0AA37TCC5_9GAMM</name>
<dbReference type="RefSeq" id="WP_232593492.1">
    <property type="nucleotide sequence ID" value="NZ_BSPD01000087.1"/>
</dbReference>
<gene>
    <name evidence="1" type="ORF">GCM10007877_34650</name>
</gene>
<reference evidence="1 2" key="1">
    <citation type="journal article" date="2014" name="Int. J. Syst. Evol. Microbiol.">
        <title>Complete genome sequence of Corynebacterium casei LMG S-19264T (=DSM 44701T), isolated from a smear-ripened cheese.</title>
        <authorList>
            <consortium name="US DOE Joint Genome Institute (JGI-PGF)"/>
            <person name="Walter F."/>
            <person name="Albersmeier A."/>
            <person name="Kalinowski J."/>
            <person name="Ruckert C."/>
        </authorList>
    </citation>
    <scope>NUCLEOTIDE SEQUENCE [LARGE SCALE GENOMIC DNA]</scope>
    <source>
        <strain evidence="1 2">NBRC 110095</strain>
    </source>
</reference>
<sequence length="144" mass="16004">MSGRLYTQPDLFRTKGLRFVSFDNKGYITIQGTHAKGKFKNIAPLEKHEIISAGNYPPGGTATHDAFHRQLEQCWSLEFTNNAIQGTSALDHAHGGVEDDLIGDIDNEIRIVAYVWLYMNGGCPTAGLIRTAKVLSKQLKTLHY</sequence>
<protein>
    <submittedName>
        <fullName evidence="1">Uncharacterized protein</fullName>
    </submittedName>
</protein>
<dbReference type="Proteomes" id="UP001156870">
    <property type="component" value="Unassembled WGS sequence"/>
</dbReference>